<keyword evidence="3" id="KW-1185">Reference proteome</keyword>
<feature type="compositionally biased region" description="Low complexity" evidence="1">
    <location>
        <begin position="62"/>
        <end position="72"/>
    </location>
</feature>
<gene>
    <name evidence="2" type="ORF">K493DRAFT_341982</name>
</gene>
<protein>
    <submittedName>
        <fullName evidence="2">Uncharacterized protein</fullName>
    </submittedName>
</protein>
<feature type="region of interest" description="Disordered" evidence="1">
    <location>
        <begin position="27"/>
        <end position="91"/>
    </location>
</feature>
<proteinExistence type="predicted"/>
<dbReference type="InParanoid" id="A0A1Y1XEQ5"/>
<evidence type="ECO:0000313" key="3">
    <source>
        <dbReference type="Proteomes" id="UP000193498"/>
    </source>
</evidence>
<organism evidence="2 3">
    <name type="scientific">Basidiobolus meristosporus CBS 931.73</name>
    <dbReference type="NCBI Taxonomy" id="1314790"/>
    <lineage>
        <taxon>Eukaryota</taxon>
        <taxon>Fungi</taxon>
        <taxon>Fungi incertae sedis</taxon>
        <taxon>Zoopagomycota</taxon>
        <taxon>Entomophthoromycotina</taxon>
        <taxon>Basidiobolomycetes</taxon>
        <taxon>Basidiobolales</taxon>
        <taxon>Basidiobolaceae</taxon>
        <taxon>Basidiobolus</taxon>
    </lineage>
</organism>
<evidence type="ECO:0000256" key="1">
    <source>
        <dbReference type="SAM" id="MobiDB-lite"/>
    </source>
</evidence>
<comment type="caution">
    <text evidence="2">The sequence shown here is derived from an EMBL/GenBank/DDBJ whole genome shotgun (WGS) entry which is preliminary data.</text>
</comment>
<accession>A0A1Y1XEQ5</accession>
<evidence type="ECO:0000313" key="2">
    <source>
        <dbReference type="EMBL" id="ORX83854.1"/>
    </source>
</evidence>
<reference evidence="2 3" key="1">
    <citation type="submission" date="2016-07" db="EMBL/GenBank/DDBJ databases">
        <title>Pervasive Adenine N6-methylation of Active Genes in Fungi.</title>
        <authorList>
            <consortium name="DOE Joint Genome Institute"/>
            <person name="Mondo S.J."/>
            <person name="Dannebaum R.O."/>
            <person name="Kuo R.C."/>
            <person name="Labutti K."/>
            <person name="Haridas S."/>
            <person name="Kuo A."/>
            <person name="Salamov A."/>
            <person name="Ahrendt S.R."/>
            <person name="Lipzen A."/>
            <person name="Sullivan W."/>
            <person name="Andreopoulos W.B."/>
            <person name="Clum A."/>
            <person name="Lindquist E."/>
            <person name="Daum C."/>
            <person name="Ramamoorthy G.K."/>
            <person name="Gryganskyi A."/>
            <person name="Culley D."/>
            <person name="Magnuson J.K."/>
            <person name="James T.Y."/>
            <person name="O'Malley M.A."/>
            <person name="Stajich J.E."/>
            <person name="Spatafora J.W."/>
            <person name="Visel A."/>
            <person name="Grigoriev I.V."/>
        </authorList>
    </citation>
    <scope>NUCLEOTIDE SEQUENCE [LARGE SCALE GENOMIC DNA]</scope>
    <source>
        <strain evidence="2 3">CBS 931.73</strain>
    </source>
</reference>
<dbReference type="Proteomes" id="UP000193498">
    <property type="component" value="Unassembled WGS sequence"/>
</dbReference>
<dbReference type="AlphaFoldDB" id="A0A1Y1XEQ5"/>
<sequence>MHHIRIAADIRLTQSKGTRFLINTYRSKKHSLSPKATRKYNTEALSPTAREKKKNPVPPSSSPLRRVPPTSTKQEYLVSETATSVREKTTPKTLAEISLLNDSNSQGSDMFLGSPDSHFPRTTTPTFSAAQLGNVDEAVKSIEEFLQKDVELFPEFELGTNLLTDEMHLKSLLSRRLSQTETNESPC</sequence>
<dbReference type="EMBL" id="MCFE01000626">
    <property type="protein sequence ID" value="ORX83854.1"/>
    <property type="molecule type" value="Genomic_DNA"/>
</dbReference>
<name>A0A1Y1XEQ5_9FUNG</name>
<feature type="compositionally biased region" description="Basic residues" evidence="1">
    <location>
        <begin position="27"/>
        <end position="38"/>
    </location>
</feature>